<feature type="domain" description="Peptidase C1A papain C-terminal" evidence="4">
    <location>
        <begin position="139"/>
        <end position="352"/>
    </location>
</feature>
<evidence type="ECO:0000259" key="4">
    <source>
        <dbReference type="SMART" id="SM00645"/>
    </source>
</evidence>
<evidence type="ECO:0008006" key="8">
    <source>
        <dbReference type="Google" id="ProtNLM"/>
    </source>
</evidence>
<dbReference type="InterPro" id="IPR000668">
    <property type="entry name" value="Peptidase_C1A_C"/>
</dbReference>
<evidence type="ECO:0000256" key="3">
    <source>
        <dbReference type="ARBA" id="ARBA00023157"/>
    </source>
</evidence>
<dbReference type="AlphaFoldDB" id="A0AAU9JCC4"/>
<comment type="similarity">
    <text evidence="1">Belongs to the peptidase C1 family.</text>
</comment>
<evidence type="ECO:0000259" key="5">
    <source>
        <dbReference type="SMART" id="SM00848"/>
    </source>
</evidence>
<dbReference type="SMART" id="SM00645">
    <property type="entry name" value="Pept_C1"/>
    <property type="match status" value="1"/>
</dbReference>
<dbReference type="InterPro" id="IPR013128">
    <property type="entry name" value="Peptidase_C1A"/>
</dbReference>
<dbReference type="PANTHER" id="PTHR12411">
    <property type="entry name" value="CYSTEINE PROTEASE FAMILY C1-RELATED"/>
    <property type="match status" value="1"/>
</dbReference>
<dbReference type="PROSITE" id="PS00139">
    <property type="entry name" value="THIOL_PROTEASE_CYS"/>
    <property type="match status" value="1"/>
</dbReference>
<evidence type="ECO:0000256" key="2">
    <source>
        <dbReference type="ARBA" id="ARBA00023145"/>
    </source>
</evidence>
<name>A0AAU9JCC4_9CILI</name>
<dbReference type="GO" id="GO:0006508">
    <property type="term" value="P:proteolysis"/>
    <property type="evidence" value="ECO:0007669"/>
    <property type="project" value="InterPro"/>
</dbReference>
<gene>
    <name evidence="6" type="ORF">BSTOLATCC_MIC31887</name>
</gene>
<dbReference type="Pfam" id="PF08246">
    <property type="entry name" value="Inhibitor_I29"/>
    <property type="match status" value="1"/>
</dbReference>
<dbReference type="PROSITE" id="PS00640">
    <property type="entry name" value="THIOL_PROTEASE_ASN"/>
    <property type="match status" value="1"/>
</dbReference>
<dbReference type="InterPro" id="IPR000169">
    <property type="entry name" value="Pept_cys_AS"/>
</dbReference>
<dbReference type="GO" id="GO:0008234">
    <property type="term" value="F:cysteine-type peptidase activity"/>
    <property type="evidence" value="ECO:0007669"/>
    <property type="project" value="InterPro"/>
</dbReference>
<dbReference type="Pfam" id="PF00112">
    <property type="entry name" value="Peptidase_C1"/>
    <property type="match status" value="1"/>
</dbReference>
<dbReference type="PROSITE" id="PS00639">
    <property type="entry name" value="THIOL_PROTEASE_HIS"/>
    <property type="match status" value="1"/>
</dbReference>
<dbReference type="Gene3D" id="3.90.70.10">
    <property type="entry name" value="Cysteine proteinases"/>
    <property type="match status" value="1"/>
</dbReference>
<keyword evidence="3" id="KW-1015">Disulfide bond</keyword>
<evidence type="ECO:0000313" key="7">
    <source>
        <dbReference type="Proteomes" id="UP001162131"/>
    </source>
</evidence>
<dbReference type="InterPro" id="IPR025660">
    <property type="entry name" value="Pept_his_AS"/>
</dbReference>
<dbReference type="PRINTS" id="PR00705">
    <property type="entry name" value="PAPAIN"/>
</dbReference>
<protein>
    <recommendedName>
        <fullName evidence="8">Cysteine protease</fullName>
    </recommendedName>
</protein>
<proteinExistence type="inferred from homology"/>
<dbReference type="SMART" id="SM00848">
    <property type="entry name" value="Inhibitor_I29"/>
    <property type="match status" value="1"/>
</dbReference>
<dbReference type="CDD" id="cd02248">
    <property type="entry name" value="Peptidase_C1A"/>
    <property type="match status" value="1"/>
</dbReference>
<feature type="domain" description="Cathepsin propeptide inhibitor" evidence="5">
    <location>
        <begin position="58"/>
        <end position="114"/>
    </location>
</feature>
<dbReference type="SUPFAM" id="SSF54001">
    <property type="entry name" value="Cysteine proteinases"/>
    <property type="match status" value="1"/>
</dbReference>
<reference evidence="6" key="1">
    <citation type="submission" date="2021-09" db="EMBL/GenBank/DDBJ databases">
        <authorList>
            <consortium name="AG Swart"/>
            <person name="Singh M."/>
            <person name="Singh A."/>
            <person name="Seah K."/>
            <person name="Emmerich C."/>
        </authorList>
    </citation>
    <scope>NUCLEOTIDE SEQUENCE</scope>
    <source>
        <strain evidence="6">ATCC30299</strain>
    </source>
</reference>
<dbReference type="InterPro" id="IPR039417">
    <property type="entry name" value="Peptidase_C1A_papain-like"/>
</dbReference>
<evidence type="ECO:0000313" key="6">
    <source>
        <dbReference type="EMBL" id="CAG9322771.1"/>
    </source>
</evidence>
<dbReference type="FunFam" id="3.90.70.10:FF:000039">
    <property type="entry name" value="Cysteine proteinase 2, putative"/>
    <property type="match status" value="1"/>
</dbReference>
<dbReference type="EMBL" id="CAJZBQ010000032">
    <property type="protein sequence ID" value="CAG9322771.1"/>
    <property type="molecule type" value="Genomic_DNA"/>
</dbReference>
<keyword evidence="2" id="KW-0865">Zymogen</keyword>
<evidence type="ECO:0000256" key="1">
    <source>
        <dbReference type="ARBA" id="ARBA00008455"/>
    </source>
</evidence>
<dbReference type="InterPro" id="IPR038765">
    <property type="entry name" value="Papain-like_cys_pep_sf"/>
</dbReference>
<organism evidence="6 7">
    <name type="scientific">Blepharisma stoltei</name>
    <dbReference type="NCBI Taxonomy" id="1481888"/>
    <lineage>
        <taxon>Eukaryota</taxon>
        <taxon>Sar</taxon>
        <taxon>Alveolata</taxon>
        <taxon>Ciliophora</taxon>
        <taxon>Postciliodesmatophora</taxon>
        <taxon>Heterotrichea</taxon>
        <taxon>Heterotrichida</taxon>
        <taxon>Blepharismidae</taxon>
        <taxon>Blepharisma</taxon>
    </lineage>
</organism>
<sequence length="353" mass="38467">MNKFYFEESERPSNKKKVLLGAFAVLAIVGVVATVAVLSSSSSNEYALRQYEIDEQEFFGFIAKFNKVYKDMDEFQARFRIFRDNAAYARVHNTLGRSYLLGITQFADLTHDEFSALYTPNKYQPSEETADFTPDLSALPSQVDWRTKGAVTAIKNQGQCGSCWSFATTGAVEGTWFLAGHTLVSLSEQELMDCSSKYGNQGCDGGLATNAFKYVVVNGLTTEANYPYEMKVGTCNDSKVKQVAAKISSYSIVAANEPNALMSAVVGRPVAVGVQANQAAWQHYVGGIVTSDCGTSLDHAVLVVGYNNANSPPYWIVKNSWGASWGEDGYIRIGITTGYGICGINMNPSFPNA</sequence>
<comment type="caution">
    <text evidence="6">The sequence shown here is derived from an EMBL/GenBank/DDBJ whole genome shotgun (WGS) entry which is preliminary data.</text>
</comment>
<keyword evidence="7" id="KW-1185">Reference proteome</keyword>
<accession>A0AAU9JCC4</accession>
<dbReference type="InterPro" id="IPR013201">
    <property type="entry name" value="Prot_inhib_I29"/>
</dbReference>
<dbReference type="InterPro" id="IPR025661">
    <property type="entry name" value="Pept_asp_AS"/>
</dbReference>
<dbReference type="Proteomes" id="UP001162131">
    <property type="component" value="Unassembled WGS sequence"/>
</dbReference>